<dbReference type="Pfam" id="PF00652">
    <property type="entry name" value="Ricin_B_lectin"/>
    <property type="match status" value="1"/>
</dbReference>
<evidence type="ECO:0000256" key="6">
    <source>
        <dbReference type="ARBA" id="ARBA00022989"/>
    </source>
</evidence>
<dbReference type="PROSITE" id="PS50231">
    <property type="entry name" value="RICIN_B_LECTIN"/>
    <property type="match status" value="1"/>
</dbReference>
<accession>A0AAN9TFE6</accession>
<dbReference type="GO" id="GO:0006493">
    <property type="term" value="P:protein O-linked glycosylation"/>
    <property type="evidence" value="ECO:0007669"/>
    <property type="project" value="TreeGrafter"/>
</dbReference>
<name>A0AAN9TFE6_9HEMI</name>
<keyword evidence="5" id="KW-0735">Signal-anchor</keyword>
<evidence type="ECO:0000256" key="8">
    <source>
        <dbReference type="ARBA" id="ARBA00023136"/>
    </source>
</evidence>
<evidence type="ECO:0000259" key="11">
    <source>
        <dbReference type="SMART" id="SM00458"/>
    </source>
</evidence>
<dbReference type="SUPFAM" id="SSF53448">
    <property type="entry name" value="Nucleotide-diphospho-sugar transferases"/>
    <property type="match status" value="1"/>
</dbReference>
<evidence type="ECO:0000313" key="13">
    <source>
        <dbReference type="Proteomes" id="UP001367676"/>
    </source>
</evidence>
<sequence length="541" mass="61639">MVSGPDIGLGTIATVRKMFEENRGLRLKDSIVRRFLANDEFRRRNEVLARNNVSLYPVSQETPVDDDENLGSRISRGVESFFDEAGYVARGALAPGENPYNRNKFNQAASDKLPSNRPIPDTRVSECLNTFRPDLPQTSVIITFHNEARSTLLRTVVSVLNRSPEHLIKEIILIDDFSDDGLMRSRVKGADHATAPILTFLDSHVECNVHWLEPLLERVKEDPTRVVCPVIDVINMDTFEYIGASQDLRGGFGWNLVFQWEYMTKEERMKRPSPTTPIQTPMIAGGLFTIDRKYFEKLGKYDMQMDIWGGENLEISFRVWQCGGSLEIIPCSRVGHVFRKKHPYTFPGGSGMVFARNTRRAAEVWMDDYKEYYYAAVPLSTRVDYGNISDRVSLRRRLHCKPFKWYLDNVYPQLKVPQPLMGAIQQSNMCLDTMGHLSDGTVGMYPCHNTGGNQDWILTKNGQLKHHSLCLSVDNPTPYRVVLMKPCSDVKDQSWRFTSGNEGLLQLSNTNLCLDSQLVHSLGVVVDVCYGTETQQWRHTR</sequence>
<evidence type="ECO:0000256" key="3">
    <source>
        <dbReference type="ARBA" id="ARBA00022692"/>
    </source>
</evidence>
<evidence type="ECO:0000256" key="4">
    <source>
        <dbReference type="ARBA" id="ARBA00022734"/>
    </source>
</evidence>
<dbReference type="InterPro" id="IPR029044">
    <property type="entry name" value="Nucleotide-diphossugar_trans"/>
</dbReference>
<dbReference type="CDD" id="cd23434">
    <property type="entry name" value="beta-trefoil_Ricin_GALNT2"/>
    <property type="match status" value="1"/>
</dbReference>
<evidence type="ECO:0000313" key="12">
    <source>
        <dbReference type="EMBL" id="KAK7582307.1"/>
    </source>
</evidence>
<dbReference type="Gene3D" id="2.80.10.50">
    <property type="match status" value="1"/>
</dbReference>
<comment type="similarity">
    <text evidence="2 10">Belongs to the glycosyltransferase 2 family. GalNAc-T subfamily.</text>
</comment>
<dbReference type="InterPro" id="IPR045885">
    <property type="entry name" value="GalNAc-T"/>
</dbReference>
<reference evidence="12 13" key="1">
    <citation type="submission" date="2024-03" db="EMBL/GenBank/DDBJ databases">
        <title>Adaptation during the transition from Ophiocordyceps entomopathogen to insect associate is accompanied by gene loss and intensified selection.</title>
        <authorList>
            <person name="Ward C.M."/>
            <person name="Onetto C.A."/>
            <person name="Borneman A.R."/>
        </authorList>
    </citation>
    <scope>NUCLEOTIDE SEQUENCE [LARGE SCALE GENOMIC DNA]</scope>
    <source>
        <strain evidence="12">AWRI1</strain>
        <tissue evidence="12">Single Adult Female</tissue>
    </source>
</reference>
<dbReference type="EMBL" id="JBBCAQ010000033">
    <property type="protein sequence ID" value="KAK7582307.1"/>
    <property type="molecule type" value="Genomic_DNA"/>
</dbReference>
<comment type="subcellular location">
    <subcellularLocation>
        <location evidence="1 10">Golgi apparatus membrane</location>
        <topology evidence="1 10">Single-pass type II membrane protein</topology>
    </subcellularLocation>
</comment>
<keyword evidence="9 10" id="KW-1015">Disulfide bond</keyword>
<proteinExistence type="inferred from homology"/>
<keyword evidence="3" id="KW-0812">Transmembrane</keyword>
<gene>
    <name evidence="12" type="ORF">V9T40_013752</name>
</gene>
<comment type="pathway">
    <text evidence="10">Protein modification; protein glycosylation.</text>
</comment>
<dbReference type="Gene3D" id="3.90.550.10">
    <property type="entry name" value="Spore Coat Polysaccharide Biosynthesis Protein SpsA, Chain A"/>
    <property type="match status" value="1"/>
</dbReference>
<dbReference type="GO" id="GO:0000139">
    <property type="term" value="C:Golgi membrane"/>
    <property type="evidence" value="ECO:0007669"/>
    <property type="project" value="UniProtKB-SubCell"/>
</dbReference>
<keyword evidence="4 10" id="KW-0430">Lectin</keyword>
<keyword evidence="8" id="KW-0472">Membrane</keyword>
<dbReference type="PANTHER" id="PTHR11675:SF119">
    <property type="entry name" value="POLYPEPTIDE N-ACETYLGALACTOSAMINYLTRANSFERASE 2"/>
    <property type="match status" value="1"/>
</dbReference>
<evidence type="ECO:0000256" key="10">
    <source>
        <dbReference type="RuleBase" id="RU361242"/>
    </source>
</evidence>
<evidence type="ECO:0000256" key="2">
    <source>
        <dbReference type="ARBA" id="ARBA00005680"/>
    </source>
</evidence>
<dbReference type="Proteomes" id="UP001367676">
    <property type="component" value="Unassembled WGS sequence"/>
</dbReference>
<feature type="domain" description="Ricin B lectin" evidence="11">
    <location>
        <begin position="418"/>
        <end position="540"/>
    </location>
</feature>
<dbReference type="GO" id="GO:0004653">
    <property type="term" value="F:polypeptide N-acetylgalactosaminyltransferase activity"/>
    <property type="evidence" value="ECO:0007669"/>
    <property type="project" value="TreeGrafter"/>
</dbReference>
<keyword evidence="10" id="KW-0464">Manganese</keyword>
<dbReference type="FunFam" id="2.80.10.50:FF:000065">
    <property type="entry name" value="Polypeptide N-acetylgalactosaminyltransferase"/>
    <property type="match status" value="1"/>
</dbReference>
<dbReference type="SUPFAM" id="SSF50370">
    <property type="entry name" value="Ricin B-like lectins"/>
    <property type="match status" value="1"/>
</dbReference>
<evidence type="ECO:0000256" key="7">
    <source>
        <dbReference type="ARBA" id="ARBA00023034"/>
    </source>
</evidence>
<dbReference type="EC" id="2.4.1.-" evidence="10"/>
<dbReference type="SMART" id="SM00458">
    <property type="entry name" value="RICIN"/>
    <property type="match status" value="1"/>
</dbReference>
<dbReference type="InterPro" id="IPR035992">
    <property type="entry name" value="Ricin_B-like_lectins"/>
</dbReference>
<protein>
    <recommendedName>
        <fullName evidence="10">Polypeptide N-acetylgalactosaminyltransferase</fullName>
        <ecNumber evidence="10">2.4.1.-</ecNumber>
    </recommendedName>
    <alternativeName>
        <fullName evidence="10">Protein-UDP acetylgalactosaminyltransferase</fullName>
    </alternativeName>
</protein>
<comment type="cofactor">
    <cofactor evidence="10">
        <name>Mn(2+)</name>
        <dbReference type="ChEBI" id="CHEBI:29035"/>
    </cofactor>
</comment>
<keyword evidence="6" id="KW-1133">Transmembrane helix</keyword>
<dbReference type="AlphaFoldDB" id="A0AAN9TFE6"/>
<organism evidence="12 13">
    <name type="scientific">Parthenolecanium corni</name>
    <dbReference type="NCBI Taxonomy" id="536013"/>
    <lineage>
        <taxon>Eukaryota</taxon>
        <taxon>Metazoa</taxon>
        <taxon>Ecdysozoa</taxon>
        <taxon>Arthropoda</taxon>
        <taxon>Hexapoda</taxon>
        <taxon>Insecta</taxon>
        <taxon>Pterygota</taxon>
        <taxon>Neoptera</taxon>
        <taxon>Paraneoptera</taxon>
        <taxon>Hemiptera</taxon>
        <taxon>Sternorrhyncha</taxon>
        <taxon>Coccoidea</taxon>
        <taxon>Coccidae</taxon>
        <taxon>Parthenolecanium</taxon>
    </lineage>
</organism>
<dbReference type="InterPro" id="IPR001173">
    <property type="entry name" value="Glyco_trans_2-like"/>
</dbReference>
<comment type="caution">
    <text evidence="12">The sequence shown here is derived from an EMBL/GenBank/DDBJ whole genome shotgun (WGS) entry which is preliminary data.</text>
</comment>
<keyword evidence="10" id="KW-0328">Glycosyltransferase</keyword>
<dbReference type="PANTHER" id="PTHR11675">
    <property type="entry name" value="N-ACETYLGALACTOSAMINYLTRANSFERASE"/>
    <property type="match status" value="1"/>
</dbReference>
<keyword evidence="13" id="KW-1185">Reference proteome</keyword>
<dbReference type="Pfam" id="PF00535">
    <property type="entry name" value="Glycos_transf_2"/>
    <property type="match status" value="1"/>
</dbReference>
<dbReference type="CDD" id="cd02510">
    <property type="entry name" value="pp-GalNAc-T"/>
    <property type="match status" value="1"/>
</dbReference>
<dbReference type="GO" id="GO:0030246">
    <property type="term" value="F:carbohydrate binding"/>
    <property type="evidence" value="ECO:0007669"/>
    <property type="project" value="UniProtKB-KW"/>
</dbReference>
<dbReference type="FunFam" id="3.90.550.10:FF:000195">
    <property type="entry name" value="Polypeptide N-acetylgalactosaminyltransferase like 6"/>
    <property type="match status" value="1"/>
</dbReference>
<evidence type="ECO:0000256" key="9">
    <source>
        <dbReference type="ARBA" id="ARBA00023157"/>
    </source>
</evidence>
<evidence type="ECO:0000256" key="5">
    <source>
        <dbReference type="ARBA" id="ARBA00022968"/>
    </source>
</evidence>
<dbReference type="InterPro" id="IPR000772">
    <property type="entry name" value="Ricin_B_lectin"/>
</dbReference>
<keyword evidence="10" id="KW-0808">Transferase</keyword>
<keyword evidence="7 10" id="KW-0333">Golgi apparatus</keyword>
<evidence type="ECO:0000256" key="1">
    <source>
        <dbReference type="ARBA" id="ARBA00004323"/>
    </source>
</evidence>